<name>A0A150XTF7_ROSEK</name>
<keyword evidence="2 3" id="KW-0175">Coiled coil</keyword>
<dbReference type="InterPro" id="IPR058636">
    <property type="entry name" value="Beta-barrel_YknX"/>
</dbReference>
<dbReference type="RefSeq" id="WP_062587790.1">
    <property type="nucleotide sequence ID" value="NZ_LQZQ01000001.1"/>
</dbReference>
<dbReference type="Gene3D" id="2.40.30.170">
    <property type="match status" value="1"/>
</dbReference>
<dbReference type="AlphaFoldDB" id="A0A150XTF7"/>
<evidence type="ECO:0000313" key="6">
    <source>
        <dbReference type="EMBL" id="KYG82021.1"/>
    </source>
</evidence>
<evidence type="ECO:0000313" key="7">
    <source>
        <dbReference type="Proteomes" id="UP000075583"/>
    </source>
</evidence>
<dbReference type="Pfam" id="PF25990">
    <property type="entry name" value="Beta-barrel_YknX"/>
    <property type="match status" value="1"/>
</dbReference>
<dbReference type="InterPro" id="IPR050465">
    <property type="entry name" value="UPF0194_transport"/>
</dbReference>
<evidence type="ECO:0000256" key="4">
    <source>
        <dbReference type="SAM" id="MobiDB-lite"/>
    </source>
</evidence>
<comment type="subcellular location">
    <subcellularLocation>
        <location evidence="1">Cell envelope</location>
    </subcellularLocation>
</comment>
<dbReference type="Proteomes" id="UP000075583">
    <property type="component" value="Unassembled WGS sequence"/>
</dbReference>
<dbReference type="GO" id="GO:0030313">
    <property type="term" value="C:cell envelope"/>
    <property type="evidence" value="ECO:0007669"/>
    <property type="project" value="UniProtKB-SubCell"/>
</dbReference>
<evidence type="ECO:0000256" key="1">
    <source>
        <dbReference type="ARBA" id="ARBA00004196"/>
    </source>
</evidence>
<reference evidence="6" key="1">
    <citation type="submission" date="2016-01" db="EMBL/GenBank/DDBJ databases">
        <title>Genome sequencing of Roseivirga ehrenbergii KMM 6017.</title>
        <authorList>
            <person name="Selvaratnam C."/>
            <person name="Thevarajoo S."/>
            <person name="Goh K.M."/>
            <person name="Ee R."/>
            <person name="Chan K.-G."/>
            <person name="Chong C.S."/>
        </authorList>
    </citation>
    <scope>NUCLEOTIDE SEQUENCE [LARGE SCALE GENOMIC DNA]</scope>
    <source>
        <strain evidence="6">KMM 6017</strain>
    </source>
</reference>
<gene>
    <name evidence="6" type="ORF">MB14_01100</name>
</gene>
<evidence type="ECO:0000256" key="3">
    <source>
        <dbReference type="SAM" id="Coils"/>
    </source>
</evidence>
<feature type="region of interest" description="Disordered" evidence="4">
    <location>
        <begin position="459"/>
        <end position="504"/>
    </location>
</feature>
<dbReference type="OrthoDB" id="1522431at2"/>
<comment type="caution">
    <text evidence="6">The sequence shown here is derived from an EMBL/GenBank/DDBJ whole genome shotgun (WGS) entry which is preliminary data.</text>
</comment>
<dbReference type="PANTHER" id="PTHR32347">
    <property type="entry name" value="EFFLUX SYSTEM COMPONENT YKNX-RELATED"/>
    <property type="match status" value="1"/>
</dbReference>
<accession>A0A150XTF7</accession>
<organism evidence="6 7">
    <name type="scientific">Roseivirga ehrenbergii (strain DSM 102268 / JCM 13514 / KCTC 12282 / NCIMB 14502 / KMM 6017)</name>
    <dbReference type="NCBI Taxonomy" id="279360"/>
    <lineage>
        <taxon>Bacteria</taxon>
        <taxon>Pseudomonadati</taxon>
        <taxon>Bacteroidota</taxon>
        <taxon>Cytophagia</taxon>
        <taxon>Cytophagales</taxon>
        <taxon>Roseivirgaceae</taxon>
        <taxon>Roseivirga</taxon>
    </lineage>
</organism>
<protein>
    <recommendedName>
        <fullName evidence="5">YknX-like beta-barrel domain-containing protein</fullName>
    </recommendedName>
</protein>
<feature type="domain" description="YknX-like beta-barrel" evidence="5">
    <location>
        <begin position="264"/>
        <end position="333"/>
    </location>
</feature>
<sequence>MRKKLIIIGLVVVTAIVVALTVFKTDAIEDTASLFATAEKGDFTVEVTTTGELSAEKSTKIMGPTAARDFNIRNMTITKLVEEGTIVKQGDYVADLDKAELFEKIQSEKDQLDAQIAEYENAKIDTALTLGSERDKLINLDYSIEEKQLQIEQSQYEPPATVKKYQNELEKLLRDKERAIDNYELKVSQAKANMIEETADLNRRRARYNSGLELLESFTIYAPQDGMVIYTKGFGGERIVEGSSLSGWSPEVAELPDLSSMISTTYINEVDIRKVKIGQPVQIGLDAFPDKRLTGKVTRVARVGQQNPNSDAKVFEVIVRVNESDTELRPSMTTSNVIVTQKLTDVIHVPLECLHVYNDSINYVIKKNGTLQEVKVGLTNSNEAVIDLGVEEGDVLYLSKPEFADGKEPELIPELNGTRMQKYEINPNENTLEDNSKWVMPDGTPMSPEIIQRLKDQGITDPSQMQNMQRGNRGGGTRGGAAGGARGTGAEGATRGGTPSTSQK</sequence>
<dbReference type="PANTHER" id="PTHR32347:SF23">
    <property type="entry name" value="BLL5650 PROTEIN"/>
    <property type="match status" value="1"/>
</dbReference>
<dbReference type="EMBL" id="LQZQ01000001">
    <property type="protein sequence ID" value="KYG82021.1"/>
    <property type="molecule type" value="Genomic_DNA"/>
</dbReference>
<feature type="compositionally biased region" description="Polar residues" evidence="4">
    <location>
        <begin position="460"/>
        <end position="469"/>
    </location>
</feature>
<proteinExistence type="predicted"/>
<keyword evidence="7" id="KW-1185">Reference proteome</keyword>
<feature type="compositionally biased region" description="Gly residues" evidence="4">
    <location>
        <begin position="472"/>
        <end position="490"/>
    </location>
</feature>
<feature type="coiled-coil region" evidence="3">
    <location>
        <begin position="98"/>
        <end position="125"/>
    </location>
</feature>
<evidence type="ECO:0000259" key="5">
    <source>
        <dbReference type="Pfam" id="PF25990"/>
    </source>
</evidence>
<evidence type="ECO:0000256" key="2">
    <source>
        <dbReference type="ARBA" id="ARBA00023054"/>
    </source>
</evidence>
<feature type="coiled-coil region" evidence="3">
    <location>
        <begin position="162"/>
        <end position="200"/>
    </location>
</feature>
<dbReference type="STRING" id="279360.MB14_01100"/>